<sequence>MREQFPHPVLVFIQKALDVIVVLRQHFAGDQPAGDRILHGIMVVIDRHAEVVEDGRQAVIVQIQHALRHFAGTEKFILHLRQFVGFDRLLQAAHVELGKVRHERVCPDEGTDVRIKFVEGRFPGDHGLGDAVDLDIPAAEILARIDERVIAVDFLAVGKAAQADGTDAVTTAVCSFKVNGDVIHLHTYSFWLFIE</sequence>
<proteinExistence type="predicted"/>
<organism evidence="1">
    <name type="scientific">bioreactor metagenome</name>
    <dbReference type="NCBI Taxonomy" id="1076179"/>
    <lineage>
        <taxon>unclassified sequences</taxon>
        <taxon>metagenomes</taxon>
        <taxon>ecological metagenomes</taxon>
    </lineage>
</organism>
<accession>A0A645H942</accession>
<gene>
    <name evidence="1" type="ORF">SDC9_182996</name>
</gene>
<reference evidence="1" key="1">
    <citation type="submission" date="2019-08" db="EMBL/GenBank/DDBJ databases">
        <authorList>
            <person name="Kucharzyk K."/>
            <person name="Murdoch R.W."/>
            <person name="Higgins S."/>
            <person name="Loffler F."/>
        </authorList>
    </citation>
    <scope>NUCLEOTIDE SEQUENCE</scope>
</reference>
<evidence type="ECO:0000313" key="1">
    <source>
        <dbReference type="EMBL" id="MPN35498.1"/>
    </source>
</evidence>
<comment type="caution">
    <text evidence="1">The sequence shown here is derived from an EMBL/GenBank/DDBJ whole genome shotgun (WGS) entry which is preliminary data.</text>
</comment>
<dbReference type="EMBL" id="VSSQ01089129">
    <property type="protein sequence ID" value="MPN35498.1"/>
    <property type="molecule type" value="Genomic_DNA"/>
</dbReference>
<protein>
    <submittedName>
        <fullName evidence="1">Uncharacterized protein</fullName>
    </submittedName>
</protein>
<name>A0A645H942_9ZZZZ</name>
<dbReference type="AlphaFoldDB" id="A0A645H942"/>